<name>A0ACC2LL95_PERAE</name>
<gene>
    <name evidence="1" type="ORF">MRB53_027507</name>
</gene>
<proteinExistence type="predicted"/>
<organism evidence="1 2">
    <name type="scientific">Persea americana</name>
    <name type="common">Avocado</name>
    <dbReference type="NCBI Taxonomy" id="3435"/>
    <lineage>
        <taxon>Eukaryota</taxon>
        <taxon>Viridiplantae</taxon>
        <taxon>Streptophyta</taxon>
        <taxon>Embryophyta</taxon>
        <taxon>Tracheophyta</taxon>
        <taxon>Spermatophyta</taxon>
        <taxon>Magnoliopsida</taxon>
        <taxon>Magnoliidae</taxon>
        <taxon>Laurales</taxon>
        <taxon>Lauraceae</taxon>
        <taxon>Persea</taxon>
    </lineage>
</organism>
<evidence type="ECO:0000313" key="1">
    <source>
        <dbReference type="EMBL" id="KAJ8634171.1"/>
    </source>
</evidence>
<dbReference type="Proteomes" id="UP001234297">
    <property type="component" value="Chromosome 8"/>
</dbReference>
<comment type="caution">
    <text evidence="1">The sequence shown here is derived from an EMBL/GenBank/DDBJ whole genome shotgun (WGS) entry which is preliminary data.</text>
</comment>
<keyword evidence="2" id="KW-1185">Reference proteome</keyword>
<sequence length="1069" mass="120757">MRLLQAATIIVFALYSVCVQDFQVTTKLIHLQHPPEATPEDFMVGCLILMICCWIFSEIHMIWFIDGEVMEQKADFLSDRMKIWFKLWEKLFGREWRIYHYHQYIESKKVRKNWCRNVLVAWMLTSILGSLSIFWYLNSLTVEKRKETLASMCDERARMLQDQFNVSMNHVQALSILVSTFHHAKNPSAIDQMTFARYTERTAFERPLTSGVAYAVRVLHSEREQFEKQQGWTIKQMDTQEQSPVREDDFAAETYAPSPIQDEYAPVIFAQDTVKHVVSFDMLSGKEDRDNVLRARASGKGVLSPPFRLLKSNRLGVILTFAVYKLELPSNATPNERIQATDGYLGGIFDIESLVEKLLHQLASKQTIVVNVYDTTNASDAISMYGFNVSNNGICHISPLNFGDPFRKHEMRCRFKHKPPLPWLEILSSFGVLVIALLIGYIFYATMNRIAKVEDDYRKMEELKKQAEVADVAKSQFLATVSHEIRTPMNGVLGMLQMLMDTDLDITQQDYVRTAQASGKALVSLINEVLDQAKIESGKLELEAVRFNLRAVLDDVLSLFSGKAQDKRIELAVYISDQVPEILIGDPGRFRQIITNLMGNSIKFTDKGHIFVTVHLLKEVLASIEVETETSPLKTLSGSPVVDKRRSWESFKVFNQDGPLFHPSYSPTSSELINLIISVEDTGVGIPREAQSRVFTPFMQFGPSISRIHGGTGIGLSISKCLVGLMKGEIGFVSEPQIGSTFTFTAIFTDGCADSNEYKNQQHQKIKCQSDSLSSEFRGMTALVVDPRPVRAKVTKYHLQRLGIHVEMATDLNQAFSFISTGSEVTINIVIVENEAWIEDSSLSSLLANKLRKDDRPDCPELFLLENSVCSYKISAARPTVIMKPLRASMMAASLQRAMGVGNKGNCRNGEPPLSLRHLLHGKQILVVDDNLVNQKVAAGALKKYGAQVTCAESGKKAITMLKLPHYFDACFMDIQMPEMDGFEATRLIRDMEREFNNSILLGEVSVDVYRNIMHWHIPILAMTADVIQATHEECLRCGMDGYVSKPFEAEQLYREVARFFKSVASESQ</sequence>
<protein>
    <submittedName>
        <fullName evidence="1">Uncharacterized protein</fullName>
    </submittedName>
</protein>
<dbReference type="EMBL" id="CM056816">
    <property type="protein sequence ID" value="KAJ8634171.1"/>
    <property type="molecule type" value="Genomic_DNA"/>
</dbReference>
<accession>A0ACC2LL95</accession>
<reference evidence="1 2" key="1">
    <citation type="journal article" date="2022" name="Hortic Res">
        <title>A haplotype resolved chromosomal level avocado genome allows analysis of novel avocado genes.</title>
        <authorList>
            <person name="Nath O."/>
            <person name="Fletcher S.J."/>
            <person name="Hayward A."/>
            <person name="Shaw L.M."/>
            <person name="Masouleh A.K."/>
            <person name="Furtado A."/>
            <person name="Henry R.J."/>
            <person name="Mitter N."/>
        </authorList>
    </citation>
    <scope>NUCLEOTIDE SEQUENCE [LARGE SCALE GENOMIC DNA]</scope>
    <source>
        <strain evidence="2">cv. Hass</strain>
    </source>
</reference>
<evidence type="ECO:0000313" key="2">
    <source>
        <dbReference type="Proteomes" id="UP001234297"/>
    </source>
</evidence>